<keyword evidence="1" id="KW-0812">Transmembrane</keyword>
<evidence type="ECO:0000256" key="1">
    <source>
        <dbReference type="SAM" id="Phobius"/>
    </source>
</evidence>
<gene>
    <name evidence="2" type="ORF">IX53_04740</name>
</gene>
<protein>
    <recommendedName>
        <fullName evidence="4">Type II secretion system protein GspG C-terminal domain-containing protein</fullName>
    </recommendedName>
</protein>
<dbReference type="PATRIC" id="fig|1330330.3.peg.953"/>
<dbReference type="Proteomes" id="UP000035159">
    <property type="component" value="Chromosome"/>
</dbReference>
<dbReference type="AlphaFoldDB" id="A0A0G2ZEE7"/>
<name>A0A0G2ZEE7_9BACT</name>
<reference evidence="2 3" key="1">
    <citation type="submission" date="2015-04" db="EMBL/GenBank/DDBJ databases">
        <title>Complete Genome Sequence of Kosmotoga pacifica SLHLJ1.</title>
        <authorList>
            <person name="Jiang L.J."/>
            <person name="Shao Z.Z."/>
            <person name="Jebbar M."/>
        </authorList>
    </citation>
    <scope>NUCLEOTIDE SEQUENCE [LARGE SCALE GENOMIC DNA]</scope>
    <source>
        <strain evidence="2 3">SLHLJ1</strain>
    </source>
</reference>
<proteinExistence type="predicted"/>
<evidence type="ECO:0008006" key="4">
    <source>
        <dbReference type="Google" id="ProtNLM"/>
    </source>
</evidence>
<dbReference type="KEGG" id="kpf:IX53_04740"/>
<feature type="transmembrane region" description="Helical" evidence="1">
    <location>
        <begin position="9"/>
        <end position="31"/>
    </location>
</feature>
<keyword evidence="1" id="KW-1133">Transmembrane helix</keyword>
<evidence type="ECO:0000313" key="3">
    <source>
        <dbReference type="Proteomes" id="UP000035159"/>
    </source>
</evidence>
<sequence length="145" mass="17330">MKFQRKVEIYLLIISILLAIIAGLLLFQIVFEPLLRSFFAIQSQKEEELKQSREILKELSRLEFSIKGFYYLNSILPSDIKELDEQTKYSYRIEYEDRGESYDVRLRGNMPLLSNRKLMEEFNLTGKIYSTKDGFLYLFNIKKVY</sequence>
<accession>A0A0G2ZEE7</accession>
<keyword evidence="3" id="KW-1185">Reference proteome</keyword>
<dbReference type="EMBL" id="CP011232">
    <property type="protein sequence ID" value="AKI97233.1"/>
    <property type="molecule type" value="Genomic_DNA"/>
</dbReference>
<organism evidence="2 3">
    <name type="scientific">Kosmotoga pacifica</name>
    <dbReference type="NCBI Taxonomy" id="1330330"/>
    <lineage>
        <taxon>Bacteria</taxon>
        <taxon>Thermotogati</taxon>
        <taxon>Thermotogota</taxon>
        <taxon>Thermotogae</taxon>
        <taxon>Kosmotogales</taxon>
        <taxon>Kosmotogaceae</taxon>
        <taxon>Kosmotoga</taxon>
    </lineage>
</organism>
<evidence type="ECO:0000313" key="2">
    <source>
        <dbReference type="EMBL" id="AKI97233.1"/>
    </source>
</evidence>
<keyword evidence="1" id="KW-0472">Membrane</keyword>
<dbReference type="RefSeq" id="WP_047754367.1">
    <property type="nucleotide sequence ID" value="NZ_CASWEU010000002.1"/>
</dbReference>